<dbReference type="GeneID" id="9579960"/>
<evidence type="ECO:0000313" key="2">
    <source>
        <dbReference type="EMBL" id="EFE44022.1"/>
    </source>
</evidence>
<reference evidence="3" key="1">
    <citation type="journal article" date="2011" name="Genome Biol.">
        <title>Comparative and functional genomics provide insights into the pathogenicity of dermatophytic fungi.</title>
        <authorList>
            <person name="Burmester A."/>
            <person name="Shelest E."/>
            <person name="Gloeckner G."/>
            <person name="Heddergott C."/>
            <person name="Schindler S."/>
            <person name="Staib P."/>
            <person name="Heidel A."/>
            <person name="Felder M."/>
            <person name="Petzold A."/>
            <person name="Szafranski K."/>
            <person name="Feuermann M."/>
            <person name="Pedruzzi I."/>
            <person name="Priebe S."/>
            <person name="Groth M."/>
            <person name="Winkler R."/>
            <person name="Li W."/>
            <person name="Kniemeyer O."/>
            <person name="Schroeckh V."/>
            <person name="Hertweck C."/>
            <person name="Hube B."/>
            <person name="White T.C."/>
            <person name="Platzer M."/>
            <person name="Guthke R."/>
            <person name="Heitman J."/>
            <person name="Woestemeyer J."/>
            <person name="Zipfel P.F."/>
            <person name="Monod M."/>
            <person name="Brakhage A.A."/>
        </authorList>
    </citation>
    <scope>NUCLEOTIDE SEQUENCE [LARGE SCALE GENOMIC DNA]</scope>
    <source>
        <strain evidence="3">HKI 0517</strain>
    </source>
</reference>
<organism evidence="2 3">
    <name type="scientific">Trichophyton verrucosum (strain HKI 0517)</name>
    <dbReference type="NCBI Taxonomy" id="663202"/>
    <lineage>
        <taxon>Eukaryota</taxon>
        <taxon>Fungi</taxon>
        <taxon>Dikarya</taxon>
        <taxon>Ascomycota</taxon>
        <taxon>Pezizomycotina</taxon>
        <taxon>Eurotiomycetes</taxon>
        <taxon>Eurotiomycetidae</taxon>
        <taxon>Onygenales</taxon>
        <taxon>Arthrodermataceae</taxon>
        <taxon>Trichophyton</taxon>
    </lineage>
</organism>
<dbReference type="Proteomes" id="UP000008383">
    <property type="component" value="Unassembled WGS sequence"/>
</dbReference>
<dbReference type="EMBL" id="ACYE01000065">
    <property type="protein sequence ID" value="EFE44022.1"/>
    <property type="molecule type" value="Genomic_DNA"/>
</dbReference>
<dbReference type="HOGENOM" id="CLU_532304_0_0_1"/>
<proteinExistence type="predicted"/>
<feature type="region of interest" description="Disordered" evidence="1">
    <location>
        <begin position="448"/>
        <end position="496"/>
    </location>
</feature>
<evidence type="ECO:0000256" key="1">
    <source>
        <dbReference type="SAM" id="MobiDB-lite"/>
    </source>
</evidence>
<gene>
    <name evidence="2" type="ORF">TRV_01202</name>
</gene>
<dbReference type="AlphaFoldDB" id="D4D299"/>
<accession>D4D299</accession>
<dbReference type="KEGG" id="tve:TRV_01202"/>
<name>D4D299_TRIVH</name>
<evidence type="ECO:0000313" key="3">
    <source>
        <dbReference type="Proteomes" id="UP000008383"/>
    </source>
</evidence>
<sequence length="512" mass="57646">MSVIGLPIKVFAAAVTQYALDEEQLVSCKRADDYTVIIGYPVCWEGQYVGERVALKWTLLRPQWYIDRLAFTSISEERNEGFEKEKKAKVWGIIYTDNRYKYSVKYTLDLHGFHTYLHSTSFSQLSINLLLTKRSNKHLLGIFISLLPALSLFNHPFISYADNISSTANRCLQKASPSASGVKEMDTSRPANRLMEAYPHNRFFGCPQELSRPLPVRAQIPVVGVMNQQTHFQSPWAGLFDYLRNIDWLSLTCSPTPMASNPFFTMFRSSICPVPDISATPLGQRLMYLEAFAQSQRYMQDPSVALSASPLETSINLIATRLQRDFPRIAGMFSFDELVVICGNYVRYGSYWNVFRTALQTDEILLVDPAFSFDMDLPKTTFESAQQIWLCPEFGLKQFCQKLSGVSQMISDLARTEQHSEARAFLASKIPDRIEEVLGPQATSSTIHNYPSPLFPPDTMTSSPVELTDGDVYSPSTSAGGDGSEDGYSLDGRGFQPITENGRYNDACFWGN</sequence>
<comment type="caution">
    <text evidence="2">The sequence shown here is derived from an EMBL/GenBank/DDBJ whole genome shotgun (WGS) entry which is preliminary data.</text>
</comment>
<protein>
    <submittedName>
        <fullName evidence="2">Uncharacterized protein</fullName>
    </submittedName>
</protein>
<dbReference type="OrthoDB" id="539213at2759"/>
<dbReference type="RefSeq" id="XP_003024633.1">
    <property type="nucleotide sequence ID" value="XM_003024587.1"/>
</dbReference>
<keyword evidence="3" id="KW-1185">Reference proteome</keyword>